<dbReference type="Gene3D" id="3.40.50.150">
    <property type="entry name" value="Vaccinia Virus protein VP39"/>
    <property type="match status" value="1"/>
</dbReference>
<dbReference type="PRINTS" id="PR00505">
    <property type="entry name" value="D12N6MTFRASE"/>
</dbReference>
<evidence type="ECO:0000256" key="5">
    <source>
        <dbReference type="ARBA" id="ARBA00022691"/>
    </source>
</evidence>
<feature type="binding site" evidence="7">
    <location>
        <position position="9"/>
    </location>
    <ligand>
        <name>S-adenosyl-L-methionine</name>
        <dbReference type="ChEBI" id="CHEBI:59789"/>
    </ligand>
</feature>
<dbReference type="InterPro" id="IPR023095">
    <property type="entry name" value="Ade_MeTrfase_dom_2"/>
</dbReference>
<name>A0A3B0MKY6_9GAMM</name>
<evidence type="ECO:0000313" key="8">
    <source>
        <dbReference type="EMBL" id="SSW95046.1"/>
    </source>
</evidence>
<dbReference type="InterPro" id="IPR012263">
    <property type="entry name" value="M_m6A_EcoRV"/>
</dbReference>
<dbReference type="NCBIfam" id="TIGR00571">
    <property type="entry name" value="dam"/>
    <property type="match status" value="1"/>
</dbReference>
<sequence>MVNKTILKWAGSKARIIEKLLPYLPKTQSLIELFAGSLAILMNTHYDHYLIADANADLINLYLIIIHRKRAFIDRVNQVFTAFGDRQHYYQLRTQFNESNLGLFERAVYFLYLNRYGYRGLCRYNQQGHFNVPFVDDKQPYFPLTEITAFTKKINDQVNIICLNCCETLSGLNGDEGIYCDPPYMGDKNSFTQYYSQVFDDKAQEDLAETLKNIHRKQGNPITVSNSINAKPLYADLGFTVHEISAPRTIAANGNRQPAKEIIAVLGGR</sequence>
<dbReference type="GO" id="GO:0006298">
    <property type="term" value="P:mismatch repair"/>
    <property type="evidence" value="ECO:0007669"/>
    <property type="project" value="TreeGrafter"/>
</dbReference>
<dbReference type="SUPFAM" id="SSF53335">
    <property type="entry name" value="S-adenosyl-L-methionine-dependent methyltransferases"/>
    <property type="match status" value="1"/>
</dbReference>
<comment type="similarity">
    <text evidence="1">Belongs to the N(4)/N(6)-methyltransferase family.</text>
</comment>
<evidence type="ECO:0000256" key="1">
    <source>
        <dbReference type="ARBA" id="ARBA00006594"/>
    </source>
</evidence>
<keyword evidence="3 8" id="KW-0489">Methyltransferase</keyword>
<dbReference type="GO" id="GO:0009007">
    <property type="term" value="F:site-specific DNA-methyltransferase (adenine-specific) activity"/>
    <property type="evidence" value="ECO:0007669"/>
    <property type="project" value="UniProtKB-EC"/>
</dbReference>
<organism evidence="8">
    <name type="scientific">Arsenophonus endosymbiont of Trialeurodes vaporariorum</name>
    <dbReference type="NCBI Taxonomy" id="235567"/>
    <lineage>
        <taxon>Bacteria</taxon>
        <taxon>Pseudomonadati</taxon>
        <taxon>Pseudomonadota</taxon>
        <taxon>Gammaproteobacteria</taxon>
        <taxon>Enterobacterales</taxon>
        <taxon>Morganellaceae</taxon>
        <taxon>Arsenophonus</taxon>
    </lineage>
</organism>
<dbReference type="Gene3D" id="1.10.1020.10">
    <property type="entry name" value="Adenine-specific Methyltransferase, Domain 2"/>
    <property type="match status" value="1"/>
</dbReference>
<gene>
    <name evidence="8" type="primary">dam_1</name>
    <name evidence="8" type="ORF">ARTV_0702</name>
</gene>
<keyword evidence="5" id="KW-0949">S-adenosyl-L-methionine</keyword>
<dbReference type="InterPro" id="IPR029063">
    <property type="entry name" value="SAM-dependent_MTases_sf"/>
</dbReference>
<keyword evidence="4 8" id="KW-0808">Transferase</keyword>
<dbReference type="PIRSF" id="PIRSF000398">
    <property type="entry name" value="M_m6A_EcoRV"/>
    <property type="match status" value="1"/>
</dbReference>
<evidence type="ECO:0000256" key="4">
    <source>
        <dbReference type="ARBA" id="ARBA00022679"/>
    </source>
</evidence>
<dbReference type="PANTHER" id="PTHR30481:SF3">
    <property type="entry name" value="DNA ADENINE METHYLASE"/>
    <property type="match status" value="1"/>
</dbReference>
<dbReference type="GO" id="GO:0043565">
    <property type="term" value="F:sequence-specific DNA binding"/>
    <property type="evidence" value="ECO:0007669"/>
    <property type="project" value="TreeGrafter"/>
</dbReference>
<dbReference type="GO" id="GO:1904047">
    <property type="term" value="F:S-adenosyl-L-methionine binding"/>
    <property type="evidence" value="ECO:0007669"/>
    <property type="project" value="TreeGrafter"/>
</dbReference>
<evidence type="ECO:0000256" key="2">
    <source>
        <dbReference type="ARBA" id="ARBA00011900"/>
    </source>
</evidence>
<dbReference type="EC" id="2.1.1.72" evidence="2"/>
<protein>
    <recommendedName>
        <fullName evidence="2">site-specific DNA-methyltransferase (adenine-specific)</fullName>
        <ecNumber evidence="2">2.1.1.72</ecNumber>
    </recommendedName>
</protein>
<evidence type="ECO:0000256" key="7">
    <source>
        <dbReference type="PIRSR" id="PIRSR000398-1"/>
    </source>
</evidence>
<dbReference type="GO" id="GO:0009307">
    <property type="term" value="P:DNA restriction-modification system"/>
    <property type="evidence" value="ECO:0007669"/>
    <property type="project" value="InterPro"/>
</dbReference>
<evidence type="ECO:0000256" key="3">
    <source>
        <dbReference type="ARBA" id="ARBA00022603"/>
    </source>
</evidence>
<feature type="binding site" evidence="7">
    <location>
        <position position="181"/>
    </location>
    <ligand>
        <name>S-adenosyl-L-methionine</name>
        <dbReference type="ChEBI" id="CHEBI:59789"/>
    </ligand>
</feature>
<comment type="catalytic activity">
    <reaction evidence="6">
        <text>a 2'-deoxyadenosine in DNA + S-adenosyl-L-methionine = an N(6)-methyl-2'-deoxyadenosine in DNA + S-adenosyl-L-homocysteine + H(+)</text>
        <dbReference type="Rhea" id="RHEA:15197"/>
        <dbReference type="Rhea" id="RHEA-COMP:12418"/>
        <dbReference type="Rhea" id="RHEA-COMP:12419"/>
        <dbReference type="ChEBI" id="CHEBI:15378"/>
        <dbReference type="ChEBI" id="CHEBI:57856"/>
        <dbReference type="ChEBI" id="CHEBI:59789"/>
        <dbReference type="ChEBI" id="CHEBI:90615"/>
        <dbReference type="ChEBI" id="CHEBI:90616"/>
        <dbReference type="EC" id="2.1.1.72"/>
    </reaction>
</comment>
<feature type="binding site" evidence="7">
    <location>
        <position position="13"/>
    </location>
    <ligand>
        <name>S-adenosyl-L-methionine</name>
        <dbReference type="ChEBI" id="CHEBI:59789"/>
    </ligand>
</feature>
<dbReference type="InterPro" id="IPR012327">
    <property type="entry name" value="MeTrfase_D12"/>
</dbReference>
<dbReference type="GO" id="GO:0032259">
    <property type="term" value="P:methylation"/>
    <property type="evidence" value="ECO:0007669"/>
    <property type="project" value="UniProtKB-KW"/>
</dbReference>
<dbReference type="AlphaFoldDB" id="A0A3B0MKY6"/>
<evidence type="ECO:0000256" key="6">
    <source>
        <dbReference type="ARBA" id="ARBA00047942"/>
    </source>
</evidence>
<reference evidence="8" key="1">
    <citation type="submission" date="2018-04" db="EMBL/GenBank/DDBJ databases">
        <authorList>
            <person name="Go L.Y."/>
            <person name="Mitchell J.A."/>
        </authorList>
    </citation>
    <scope>NUCLEOTIDE SEQUENCE</scope>
    <source>
        <strain evidence="8">ARTV</strain>
    </source>
</reference>
<dbReference type="EMBL" id="UFQR01000002">
    <property type="protein sequence ID" value="SSW95046.1"/>
    <property type="molecule type" value="Genomic_DNA"/>
</dbReference>
<accession>A0A3B0MKY6</accession>
<dbReference type="Pfam" id="PF02086">
    <property type="entry name" value="MethyltransfD12"/>
    <property type="match status" value="1"/>
</dbReference>
<feature type="binding site" evidence="7">
    <location>
        <position position="53"/>
    </location>
    <ligand>
        <name>S-adenosyl-L-methionine</name>
        <dbReference type="ChEBI" id="CHEBI:59789"/>
    </ligand>
</feature>
<dbReference type="PANTHER" id="PTHR30481">
    <property type="entry name" value="DNA ADENINE METHYLASE"/>
    <property type="match status" value="1"/>
</dbReference>
<proteinExistence type="inferred from homology"/>